<reference evidence="2 3" key="1">
    <citation type="submission" date="2018-09" db="EMBL/GenBank/DDBJ databases">
        <title>Genomic investigation of the strawberry pathogen Phytophthora fragariae indicates pathogenicity is determined by transcriptional variation in three key races.</title>
        <authorList>
            <person name="Adams T.M."/>
            <person name="Armitage A.D."/>
            <person name="Sobczyk M.K."/>
            <person name="Bates H.J."/>
            <person name="Dunwell J.M."/>
            <person name="Nellist C.F."/>
            <person name="Harrison R.J."/>
        </authorList>
    </citation>
    <scope>NUCLEOTIDE SEQUENCE [LARGE SCALE GENOMIC DNA]</scope>
    <source>
        <strain evidence="2 3">BC-23</strain>
    </source>
</reference>
<sequence>MRSQYDVDRSVKQGGKLLLLADWKTLRGVDERAAFEQQDTSSDIQLLVVDAVELAARVEDDGVAAVGLQTPFFKASDLNHESVVLALLEAQFPVEKRWGLRSLVSAAWDDELVLSYPSSRSCRSRMSTRWWPGSRWACYPAWP</sequence>
<keyword evidence="1" id="KW-0560">Oxidoreductase</keyword>
<dbReference type="GO" id="GO:0016491">
    <property type="term" value="F:oxidoreductase activity"/>
    <property type="evidence" value="ECO:0007669"/>
    <property type="project" value="UniProtKB-KW"/>
</dbReference>
<dbReference type="Gene3D" id="3.40.920.10">
    <property type="entry name" value="Pyruvate-ferredoxin oxidoreductase, PFOR, domain III"/>
    <property type="match status" value="1"/>
</dbReference>
<dbReference type="EMBL" id="QXGC01003002">
    <property type="protein sequence ID" value="KAE9179545.1"/>
    <property type="molecule type" value="Genomic_DNA"/>
</dbReference>
<dbReference type="AlphaFoldDB" id="A0A6G0MS77"/>
<dbReference type="SUPFAM" id="SSF53323">
    <property type="entry name" value="Pyruvate-ferredoxin oxidoreductase, PFOR, domain III"/>
    <property type="match status" value="1"/>
</dbReference>
<evidence type="ECO:0000313" key="2">
    <source>
        <dbReference type="EMBL" id="KAE9179545.1"/>
    </source>
</evidence>
<evidence type="ECO:0000313" key="3">
    <source>
        <dbReference type="Proteomes" id="UP000476176"/>
    </source>
</evidence>
<comment type="caution">
    <text evidence="2">The sequence shown here is derived from an EMBL/GenBank/DDBJ whole genome shotgun (WGS) entry which is preliminary data.</text>
</comment>
<protein>
    <submittedName>
        <fullName evidence="2">Uncharacterized protein</fullName>
    </submittedName>
</protein>
<organism evidence="2 3">
    <name type="scientific">Phytophthora fragariae</name>
    <dbReference type="NCBI Taxonomy" id="53985"/>
    <lineage>
        <taxon>Eukaryota</taxon>
        <taxon>Sar</taxon>
        <taxon>Stramenopiles</taxon>
        <taxon>Oomycota</taxon>
        <taxon>Peronosporomycetes</taxon>
        <taxon>Peronosporales</taxon>
        <taxon>Peronosporaceae</taxon>
        <taxon>Phytophthora</taxon>
    </lineage>
</organism>
<proteinExistence type="predicted"/>
<evidence type="ECO:0000256" key="1">
    <source>
        <dbReference type="ARBA" id="ARBA00023002"/>
    </source>
</evidence>
<accession>A0A6G0MS77</accession>
<dbReference type="InterPro" id="IPR002869">
    <property type="entry name" value="Pyrv_flavodox_OxRed_cen"/>
</dbReference>
<name>A0A6G0MS77_9STRA</name>
<dbReference type="Proteomes" id="UP000476176">
    <property type="component" value="Unassembled WGS sequence"/>
</dbReference>
<gene>
    <name evidence="2" type="ORF">PF004_g25122</name>
</gene>